<gene>
    <name evidence="1" type="ORF">AB986_08010</name>
</gene>
<sequence length="148" mass="17002">MSQIFTETVTINAPLEEVWNYFINLEENAPNWMKGIQEMEKETTGEIHQGTNYLFHARGKRHSSTVTEFVPKAKVTLTSVQGNFQADYTYSFSSENTDYTKLTLNASCDARGMSRVFSPVIKMAIKKSDRDQVNLFKEAFLNRDQVRT</sequence>
<dbReference type="InterPro" id="IPR023393">
    <property type="entry name" value="START-like_dom_sf"/>
</dbReference>
<dbReference type="EMBL" id="LELK01000001">
    <property type="protein sequence ID" value="KMM39161.1"/>
    <property type="molecule type" value="Genomic_DNA"/>
</dbReference>
<dbReference type="OrthoDB" id="2355173at2"/>
<dbReference type="Proteomes" id="UP000035996">
    <property type="component" value="Unassembled WGS sequence"/>
</dbReference>
<accession>A0A0J6CSA7</accession>
<name>A0A0J6CSA7_9BACL</name>
<protein>
    <recommendedName>
        <fullName evidence="3">Polyketide cyclase</fullName>
    </recommendedName>
</protein>
<dbReference type="InterPro" id="IPR019587">
    <property type="entry name" value="Polyketide_cyclase/dehydratase"/>
</dbReference>
<organism evidence="1 2">
    <name type="scientific">Guptibacillus hwajinpoensis</name>
    <dbReference type="NCBI Taxonomy" id="208199"/>
    <lineage>
        <taxon>Bacteria</taxon>
        <taxon>Bacillati</taxon>
        <taxon>Bacillota</taxon>
        <taxon>Bacilli</taxon>
        <taxon>Bacillales</taxon>
        <taxon>Guptibacillaceae</taxon>
        <taxon>Guptibacillus</taxon>
    </lineage>
</organism>
<evidence type="ECO:0008006" key="3">
    <source>
        <dbReference type="Google" id="ProtNLM"/>
    </source>
</evidence>
<comment type="caution">
    <text evidence="1">The sequence shown here is derived from an EMBL/GenBank/DDBJ whole genome shotgun (WGS) entry which is preliminary data.</text>
</comment>
<dbReference type="Gene3D" id="3.30.530.20">
    <property type="match status" value="1"/>
</dbReference>
<dbReference type="SUPFAM" id="SSF55961">
    <property type="entry name" value="Bet v1-like"/>
    <property type="match status" value="1"/>
</dbReference>
<dbReference type="AlphaFoldDB" id="A0A0J6CSA7"/>
<reference evidence="1" key="1">
    <citation type="submission" date="2015-06" db="EMBL/GenBank/DDBJ databases">
        <authorList>
            <person name="Liu B."/>
            <person name="Wang J."/>
            <person name="Zhu Y."/>
            <person name="Liu G."/>
            <person name="Chen Q."/>
            <person name="Zheng C."/>
            <person name="Che J."/>
            <person name="Ge C."/>
            <person name="Shi H."/>
            <person name="Pan Z."/>
            <person name="Liu X."/>
        </authorList>
    </citation>
    <scope>NUCLEOTIDE SEQUENCE [LARGE SCALE GENOMIC DNA]</scope>
    <source>
        <strain evidence="1">DSM 16346</strain>
    </source>
</reference>
<dbReference type="Pfam" id="PF10604">
    <property type="entry name" value="Polyketide_cyc2"/>
    <property type="match status" value="1"/>
</dbReference>
<proteinExistence type="predicted"/>
<evidence type="ECO:0000313" key="1">
    <source>
        <dbReference type="EMBL" id="KMM39161.1"/>
    </source>
</evidence>
<keyword evidence="2" id="KW-1185">Reference proteome</keyword>
<dbReference type="RefSeq" id="WP_048310331.1">
    <property type="nucleotide sequence ID" value="NZ_CP119526.1"/>
</dbReference>
<evidence type="ECO:0000313" key="2">
    <source>
        <dbReference type="Proteomes" id="UP000035996"/>
    </source>
</evidence>